<protein>
    <submittedName>
        <fullName evidence="1">RteC protein</fullName>
    </submittedName>
</protein>
<gene>
    <name evidence="1" type="ordered locus">Echvi_3232</name>
</gene>
<evidence type="ECO:0000313" key="1">
    <source>
        <dbReference type="EMBL" id="AGA79458.1"/>
    </source>
</evidence>
<dbReference type="InterPro" id="IPR018534">
    <property type="entry name" value="Tet_reg_excision_RteC"/>
</dbReference>
<dbReference type="Pfam" id="PF09357">
    <property type="entry name" value="RteC"/>
    <property type="match status" value="1"/>
</dbReference>
<dbReference type="STRING" id="926556.Echvi_3232"/>
<dbReference type="KEGG" id="evi:Echvi_3232"/>
<name>L0G2C0_ECHVK</name>
<proteinExistence type="predicted"/>
<accession>L0G2C0</accession>
<reference evidence="2" key="1">
    <citation type="submission" date="2012-02" db="EMBL/GenBank/DDBJ databases">
        <title>The complete genome of Echinicola vietnamensis DSM 17526.</title>
        <authorList>
            <person name="Lucas S."/>
            <person name="Copeland A."/>
            <person name="Lapidus A."/>
            <person name="Glavina del Rio T."/>
            <person name="Dalin E."/>
            <person name="Tice H."/>
            <person name="Bruce D."/>
            <person name="Goodwin L."/>
            <person name="Pitluck S."/>
            <person name="Peters L."/>
            <person name="Ovchinnikova G."/>
            <person name="Teshima H."/>
            <person name="Kyrpides N."/>
            <person name="Mavromatis K."/>
            <person name="Ivanova N."/>
            <person name="Brettin T."/>
            <person name="Detter J.C."/>
            <person name="Han C."/>
            <person name="Larimer F."/>
            <person name="Land M."/>
            <person name="Hauser L."/>
            <person name="Markowitz V."/>
            <person name="Cheng J.-F."/>
            <person name="Hugenholtz P."/>
            <person name="Woyke T."/>
            <person name="Wu D."/>
            <person name="Brambilla E."/>
            <person name="Klenk H.-P."/>
            <person name="Eisen J.A."/>
        </authorList>
    </citation>
    <scope>NUCLEOTIDE SEQUENCE [LARGE SCALE GENOMIC DNA]</scope>
    <source>
        <strain evidence="2">DSM 17526 / LMG 23754 / KMM 6221</strain>
    </source>
</reference>
<organism evidence="1 2">
    <name type="scientific">Echinicola vietnamensis (strain DSM 17526 / LMG 23754 / KMM 6221)</name>
    <dbReference type="NCBI Taxonomy" id="926556"/>
    <lineage>
        <taxon>Bacteria</taxon>
        <taxon>Pseudomonadati</taxon>
        <taxon>Bacteroidota</taxon>
        <taxon>Cytophagia</taxon>
        <taxon>Cytophagales</taxon>
        <taxon>Cyclobacteriaceae</taxon>
        <taxon>Echinicola</taxon>
    </lineage>
</organism>
<dbReference type="PATRIC" id="fig|926556.3.peg.3405"/>
<evidence type="ECO:0000313" key="2">
    <source>
        <dbReference type="Proteomes" id="UP000010796"/>
    </source>
</evidence>
<dbReference type="AlphaFoldDB" id="L0G2C0"/>
<dbReference type="EMBL" id="CP003346">
    <property type="protein sequence ID" value="AGA79458.1"/>
    <property type="molecule type" value="Genomic_DNA"/>
</dbReference>
<dbReference type="Proteomes" id="UP000010796">
    <property type="component" value="Chromosome"/>
</dbReference>
<dbReference type="eggNOG" id="ENOG502ZAA7">
    <property type="taxonomic scope" value="Bacteria"/>
</dbReference>
<sequence length="305" mass="36728">MLRQEGIKRFIYPEKHIFQDNFIIKHNYVMEKFFNQRLLELESGIKELEIEPDFSIQRIEAGIELIVRCLATVKEHVLTKGFKDTNEEIQFFKHRKPIIVSKLIFYNSIYRIETKKPYGCKATKKYLNRELRKLKRYFDENLEFYKYYRTNNTYLDEILFVRGKHDYKLCLEPYYIQSDHNFSSSHDYKVAEIIANDLIQVYIEDQLYNSRYLDKRMAKNPNLNWTSSKTALIELIYAMHAQGVFDHGNADIKVITKKIEKMFNVGLGDFYHTYLELRGRKINRTKFIDTLRESLVKKMDEQDEK</sequence>
<keyword evidence="2" id="KW-1185">Reference proteome</keyword>
<dbReference type="HOGENOM" id="CLU_079317_0_0_10"/>